<organism evidence="2 3">
    <name type="scientific">Pyrenophora tritici-repentis</name>
    <dbReference type="NCBI Taxonomy" id="45151"/>
    <lineage>
        <taxon>Eukaryota</taxon>
        <taxon>Fungi</taxon>
        <taxon>Dikarya</taxon>
        <taxon>Ascomycota</taxon>
        <taxon>Pezizomycotina</taxon>
        <taxon>Dothideomycetes</taxon>
        <taxon>Pleosporomycetidae</taxon>
        <taxon>Pleosporales</taxon>
        <taxon>Pleosporineae</taxon>
        <taxon>Pleosporaceae</taxon>
        <taxon>Pyrenophora</taxon>
    </lineage>
</organism>
<protein>
    <submittedName>
        <fullName evidence="2">Uncharacterized protein</fullName>
    </submittedName>
</protein>
<sequence length="342" mass="37915">MPDSSNPDHSSEVVVGQDTQSSANPLNTPFSEVYFSQLVSDSAHSYLDLDFPDEMTPGTNQVRIIERIVDQRIEPCQQITSSQNEIPHYVSRNDTLMLDWLKLGCDQIPHQHSTAQLCDLPGTEADSGGAGCTLTFFSERIVADKAEVNDLFLFLDRSALIFNATKAKPFSTQKTYRITALFQNADRGSRRQQAVLDKVKVLLSSEHQTCLSSLLRKINPCGENPGLDLNDLPVKKLLQKAFKDPGGLSLFIKEQDVMRIQECCFDLKDRPIDVSDMSLLIVSLAWGALLDPEVSSVSRVALLDAVLETSSLLLRQESSVRQFLALVAVVRKSLIIYNEAVG</sequence>
<gene>
    <name evidence="2" type="ORF">Ptr86124_013852</name>
</gene>
<evidence type="ECO:0000313" key="3">
    <source>
        <dbReference type="Proteomes" id="UP000249757"/>
    </source>
</evidence>
<name>A0A922N457_9PLEO</name>
<keyword evidence="3" id="KW-1185">Reference proteome</keyword>
<proteinExistence type="predicted"/>
<reference evidence="3" key="1">
    <citation type="journal article" date="2022" name="Microb. Genom.">
        <title>A global pangenome for the wheat fungal pathogen Pyrenophora tritici-repentis and prediction of effector protein structural homology.</title>
        <authorList>
            <person name="Moolhuijzen P.M."/>
            <person name="See P.T."/>
            <person name="Shi G."/>
            <person name="Powell H.R."/>
            <person name="Cockram J."/>
            <person name="Jorgensen L.N."/>
            <person name="Benslimane H."/>
            <person name="Strelkov S.E."/>
            <person name="Turner J."/>
            <person name="Liu Z."/>
            <person name="Moffat C.S."/>
        </authorList>
    </citation>
    <scope>NUCLEOTIDE SEQUENCE [LARGE SCALE GENOMIC DNA]</scope>
</reference>
<feature type="compositionally biased region" description="Polar residues" evidence="1">
    <location>
        <begin position="17"/>
        <end position="26"/>
    </location>
</feature>
<feature type="region of interest" description="Disordered" evidence="1">
    <location>
        <begin position="1"/>
        <end position="26"/>
    </location>
</feature>
<dbReference type="Proteomes" id="UP000249757">
    <property type="component" value="Unassembled WGS sequence"/>
</dbReference>
<comment type="caution">
    <text evidence="2">The sequence shown here is derived from an EMBL/GenBank/DDBJ whole genome shotgun (WGS) entry which is preliminary data.</text>
</comment>
<dbReference type="EMBL" id="NRDI02000050">
    <property type="protein sequence ID" value="KAI1507204.1"/>
    <property type="molecule type" value="Genomic_DNA"/>
</dbReference>
<accession>A0A922N457</accession>
<evidence type="ECO:0000313" key="2">
    <source>
        <dbReference type="EMBL" id="KAI1507204.1"/>
    </source>
</evidence>
<evidence type="ECO:0000256" key="1">
    <source>
        <dbReference type="SAM" id="MobiDB-lite"/>
    </source>
</evidence>
<dbReference type="AlphaFoldDB" id="A0A922N457"/>